<keyword evidence="5" id="KW-1185">Reference proteome</keyword>
<keyword evidence="1 2" id="KW-0238">DNA-binding</keyword>
<protein>
    <submittedName>
        <fullName evidence="4">TetR family transcriptional regulator</fullName>
    </submittedName>
</protein>
<feature type="domain" description="HTH tetR-type" evidence="3">
    <location>
        <begin position="13"/>
        <end position="73"/>
    </location>
</feature>
<feature type="DNA-binding region" description="H-T-H motif" evidence="2">
    <location>
        <begin position="36"/>
        <end position="55"/>
    </location>
</feature>
<dbReference type="Pfam" id="PF00440">
    <property type="entry name" value="TetR_N"/>
    <property type="match status" value="1"/>
</dbReference>
<dbReference type="Proteomes" id="UP000831467">
    <property type="component" value="Chromosome"/>
</dbReference>
<evidence type="ECO:0000313" key="5">
    <source>
        <dbReference type="Proteomes" id="UP000831467"/>
    </source>
</evidence>
<sequence>MPATRSSALSTADARRPLVAAAALRAFARRGFHGTTVADVAGEAKISPAYVFKLYSGKEALFVAALDACFDAILVALEEGADAAQDQKPATVLEAMGDAYAHLISDRTLLMLQVHAQSVADIEVVGEALRAGLGRITTYVQSRSGGSDEGVQRFIAYGQLCHLIVTTQLDGRPEDWVSLLTAGITHPE</sequence>
<gene>
    <name evidence="4" type="ORF">KV394_06530</name>
</gene>
<dbReference type="PANTHER" id="PTHR30055">
    <property type="entry name" value="HTH-TYPE TRANSCRIPTIONAL REGULATOR RUTR"/>
    <property type="match status" value="1"/>
</dbReference>
<dbReference type="RefSeq" id="WP_247982618.1">
    <property type="nucleotide sequence ID" value="NZ_CP078076.1"/>
</dbReference>
<evidence type="ECO:0000256" key="1">
    <source>
        <dbReference type="ARBA" id="ARBA00023125"/>
    </source>
</evidence>
<proteinExistence type="predicted"/>
<dbReference type="EMBL" id="CP078076">
    <property type="protein sequence ID" value="UPL10780.1"/>
    <property type="molecule type" value="Genomic_DNA"/>
</dbReference>
<dbReference type="InterPro" id="IPR009057">
    <property type="entry name" value="Homeodomain-like_sf"/>
</dbReference>
<dbReference type="InterPro" id="IPR050109">
    <property type="entry name" value="HTH-type_TetR-like_transc_reg"/>
</dbReference>
<evidence type="ECO:0000256" key="2">
    <source>
        <dbReference type="PROSITE-ProRule" id="PRU00335"/>
    </source>
</evidence>
<organism evidence="4 5">
    <name type="scientific">Microbacterium sufflavum</name>
    <dbReference type="NCBI Taxonomy" id="2851649"/>
    <lineage>
        <taxon>Bacteria</taxon>
        <taxon>Bacillati</taxon>
        <taxon>Actinomycetota</taxon>
        <taxon>Actinomycetes</taxon>
        <taxon>Micrococcales</taxon>
        <taxon>Microbacteriaceae</taxon>
        <taxon>Microbacterium</taxon>
    </lineage>
</organism>
<dbReference type="SUPFAM" id="SSF46689">
    <property type="entry name" value="Homeodomain-like"/>
    <property type="match status" value="1"/>
</dbReference>
<accession>A0ABY4IES2</accession>
<dbReference type="Gene3D" id="1.10.357.10">
    <property type="entry name" value="Tetracycline Repressor, domain 2"/>
    <property type="match status" value="1"/>
</dbReference>
<dbReference type="InterPro" id="IPR001647">
    <property type="entry name" value="HTH_TetR"/>
</dbReference>
<dbReference type="PANTHER" id="PTHR30055:SF146">
    <property type="entry name" value="HTH-TYPE TRANSCRIPTIONAL DUAL REGULATOR CECR"/>
    <property type="match status" value="1"/>
</dbReference>
<reference evidence="4 5" key="1">
    <citation type="submission" date="2021-06" db="EMBL/GenBank/DDBJ databases">
        <title>Genome-based taxonomic framework of Microbacterium strains isolated from marine environment, the description of four new species and reclassification of four preexisting species.</title>
        <authorList>
            <person name="Lee S.D."/>
            <person name="Kim S.-M."/>
            <person name="Byeon Y.-S."/>
            <person name="Yang H.L."/>
            <person name="Kim I.S."/>
        </authorList>
    </citation>
    <scope>NUCLEOTIDE SEQUENCE [LARGE SCALE GENOMIC DNA]</scope>
    <source>
        <strain evidence="4 5">SSW1-51</strain>
    </source>
</reference>
<evidence type="ECO:0000313" key="4">
    <source>
        <dbReference type="EMBL" id="UPL10780.1"/>
    </source>
</evidence>
<name>A0ABY4IES2_9MICO</name>
<evidence type="ECO:0000259" key="3">
    <source>
        <dbReference type="PROSITE" id="PS50977"/>
    </source>
</evidence>
<dbReference type="PROSITE" id="PS50977">
    <property type="entry name" value="HTH_TETR_2"/>
    <property type="match status" value="1"/>
</dbReference>